<gene>
    <name evidence="11" type="ORF">WFP14_01835</name>
</gene>
<evidence type="ECO:0000313" key="11">
    <source>
        <dbReference type="EMBL" id="MFM1345292.1"/>
    </source>
</evidence>
<feature type="transmembrane region" description="Helical" evidence="8">
    <location>
        <begin position="355"/>
        <end position="372"/>
    </location>
</feature>
<evidence type="ECO:0000256" key="6">
    <source>
        <dbReference type="ARBA" id="ARBA00023136"/>
    </source>
</evidence>
<dbReference type="InterPro" id="IPR043968">
    <property type="entry name" value="SGNH"/>
</dbReference>
<evidence type="ECO:0000256" key="5">
    <source>
        <dbReference type="ARBA" id="ARBA00022989"/>
    </source>
</evidence>
<evidence type="ECO:0000256" key="7">
    <source>
        <dbReference type="ARBA" id="ARBA00023315"/>
    </source>
</evidence>
<dbReference type="Pfam" id="PF19040">
    <property type="entry name" value="SGNH"/>
    <property type="match status" value="1"/>
</dbReference>
<reference evidence="11 12" key="1">
    <citation type="journal article" date="2024" name="Infect. Genet. Evol.">
        <title>Characteristics and comparative genome analysis of Yersinia enterocolitica and related species associated with human infections in Switzerland 2019-2023.</title>
        <authorList>
            <person name="Stevens M.J.A."/>
            <person name="Horlbog J.A."/>
            <person name="Diethelm A."/>
            <person name="Stephan R."/>
            <person name="Nuesch-Inderbinen M."/>
        </authorList>
    </citation>
    <scope>NUCLEOTIDE SEQUENCE [LARGE SCALE GENOMIC DNA]</scope>
    <source>
        <strain evidence="11 12">N20-0302</strain>
    </source>
</reference>
<feature type="transmembrane region" description="Helical" evidence="8">
    <location>
        <begin position="319"/>
        <end position="335"/>
    </location>
</feature>
<keyword evidence="2" id="KW-1003">Cell membrane</keyword>
<organism evidence="11 12">
    <name type="scientific">Yersinia proxima</name>
    <dbReference type="NCBI Taxonomy" id="2890316"/>
    <lineage>
        <taxon>Bacteria</taxon>
        <taxon>Pseudomonadati</taxon>
        <taxon>Pseudomonadota</taxon>
        <taxon>Gammaproteobacteria</taxon>
        <taxon>Enterobacterales</taxon>
        <taxon>Yersiniaceae</taxon>
        <taxon>Yersinia</taxon>
    </lineage>
</organism>
<dbReference type="Pfam" id="PF01757">
    <property type="entry name" value="Acyl_transf_3"/>
    <property type="match status" value="1"/>
</dbReference>
<dbReference type="RefSeq" id="WP_408573306.1">
    <property type="nucleotide sequence ID" value="NZ_JBBEST010000001.1"/>
</dbReference>
<keyword evidence="4 8" id="KW-0812">Transmembrane</keyword>
<accession>A0ABW9ETI0</accession>
<evidence type="ECO:0000256" key="2">
    <source>
        <dbReference type="ARBA" id="ARBA00022475"/>
    </source>
</evidence>
<feature type="transmembrane region" description="Helical" evidence="8">
    <location>
        <begin position="21"/>
        <end position="37"/>
    </location>
</feature>
<feature type="transmembrane region" description="Helical" evidence="8">
    <location>
        <begin position="153"/>
        <end position="170"/>
    </location>
</feature>
<dbReference type="EC" id="2.3.1.-" evidence="11"/>
<dbReference type="Proteomes" id="UP001629523">
    <property type="component" value="Unassembled WGS sequence"/>
</dbReference>
<feature type="transmembrane region" description="Helical" evidence="8">
    <location>
        <begin position="256"/>
        <end position="275"/>
    </location>
</feature>
<keyword evidence="3 11" id="KW-0808">Transferase</keyword>
<dbReference type="Gene3D" id="3.40.50.1110">
    <property type="entry name" value="SGNH hydrolase"/>
    <property type="match status" value="1"/>
</dbReference>
<comment type="subcellular location">
    <subcellularLocation>
        <location evidence="1">Cell membrane</location>
        <topology evidence="1">Multi-pass membrane protein</topology>
    </subcellularLocation>
</comment>
<keyword evidence="12" id="KW-1185">Reference proteome</keyword>
<dbReference type="PANTHER" id="PTHR23028">
    <property type="entry name" value="ACETYLTRANSFERASE"/>
    <property type="match status" value="1"/>
</dbReference>
<feature type="transmembrane region" description="Helical" evidence="8">
    <location>
        <begin position="43"/>
        <end position="63"/>
    </location>
</feature>
<feature type="transmembrane region" description="Helical" evidence="8">
    <location>
        <begin position="295"/>
        <end position="313"/>
    </location>
</feature>
<keyword evidence="5 8" id="KW-1133">Transmembrane helix</keyword>
<evidence type="ECO:0000256" key="4">
    <source>
        <dbReference type="ARBA" id="ARBA00022692"/>
    </source>
</evidence>
<evidence type="ECO:0000313" key="12">
    <source>
        <dbReference type="Proteomes" id="UP001629523"/>
    </source>
</evidence>
<name>A0ABW9ETI0_9GAMM</name>
<dbReference type="InterPro" id="IPR036514">
    <property type="entry name" value="SGNH_hydro_sf"/>
</dbReference>
<dbReference type="PANTHER" id="PTHR23028:SF53">
    <property type="entry name" value="ACYL_TRANSF_3 DOMAIN-CONTAINING PROTEIN"/>
    <property type="match status" value="1"/>
</dbReference>
<evidence type="ECO:0000259" key="9">
    <source>
        <dbReference type="Pfam" id="PF01757"/>
    </source>
</evidence>
<feature type="transmembrane region" description="Helical" evidence="8">
    <location>
        <begin position="84"/>
        <end position="103"/>
    </location>
</feature>
<comment type="caution">
    <text evidence="11">The sequence shown here is derived from an EMBL/GenBank/DDBJ whole genome shotgun (WGS) entry which is preliminary data.</text>
</comment>
<dbReference type="InterPro" id="IPR002656">
    <property type="entry name" value="Acyl_transf_3_dom"/>
</dbReference>
<sequence length="654" mass="74212">MLATIPTQKIASNKFRNDINGLRAWAVIAVVLYHFGVPGFSGGFVGVDVFFVISGFLMTRIIVSGMESGNFSFLQFYLARARRIIPMLLVLCFALLVFGWFWLPEQNYKLLATHVVNTLFFISNIKFWRESGYFDASSHEKWLLHTWSLSVEWQFYIILPIIIFVLWRFISYKAVKFALLTLGLLSLCLAIYASQRWPSAAFYLLPTRMWEMLAGGMAWWVTRRKAMPETLARYTEVIGIVFISASIVLFNSSIVWPGANALLPVTGAVLVLISARQKSIFTANVIAQKLGASSYSIYLWHWPIVVALTYLSLLSNYKWVLLALIATVILGELSLKLVENPSRKVFAKLSTTSNLVYISLCTLVVGVLALTVRHSTLDRDIIADKETVELYTEIQSFHVMPNRDNGYCFYNVDGETDPIISMEKSVCKLGIKSLPPQGLLFGDSFAGHYEPFVDEVAKKLGISIDSVTTNWCYPSLTDSTNGTKTRAVYKQCLLNREYLKENISKYDFVIFSAIWFDLYRKGYQNEIVDVIKYAKSKGVKVYVMASPTQYDINVFANFIAAGINDLPFKLKGNTNKKDDDTKKMNVIFSQLEKEGYIKFIKKDEIFDESDSYNYNGIDIPYSLDGAHISIDSSLMAAKRFIESGIYKKYFSDTK</sequence>
<evidence type="ECO:0000259" key="10">
    <source>
        <dbReference type="Pfam" id="PF19040"/>
    </source>
</evidence>
<feature type="transmembrane region" description="Helical" evidence="8">
    <location>
        <begin position="177"/>
        <end position="194"/>
    </location>
</feature>
<feature type="domain" description="Acyltransferase 3" evidence="9">
    <location>
        <begin position="17"/>
        <end position="329"/>
    </location>
</feature>
<keyword evidence="7 11" id="KW-0012">Acyltransferase</keyword>
<evidence type="ECO:0000256" key="8">
    <source>
        <dbReference type="SAM" id="Phobius"/>
    </source>
</evidence>
<feature type="transmembrane region" description="Helical" evidence="8">
    <location>
        <begin position="200"/>
        <end position="222"/>
    </location>
</feature>
<dbReference type="InterPro" id="IPR050879">
    <property type="entry name" value="Acyltransferase_3"/>
</dbReference>
<evidence type="ECO:0000256" key="1">
    <source>
        <dbReference type="ARBA" id="ARBA00004651"/>
    </source>
</evidence>
<keyword evidence="6 8" id="KW-0472">Membrane</keyword>
<proteinExistence type="predicted"/>
<feature type="domain" description="SGNH" evidence="10">
    <location>
        <begin position="423"/>
        <end position="641"/>
    </location>
</feature>
<protein>
    <submittedName>
        <fullName evidence="11">Acyltransferase family protein</fullName>
        <ecNumber evidence="11">2.3.1.-</ecNumber>
    </submittedName>
</protein>
<dbReference type="GO" id="GO:0016746">
    <property type="term" value="F:acyltransferase activity"/>
    <property type="evidence" value="ECO:0007669"/>
    <property type="project" value="UniProtKB-KW"/>
</dbReference>
<evidence type="ECO:0000256" key="3">
    <source>
        <dbReference type="ARBA" id="ARBA00022679"/>
    </source>
</evidence>
<dbReference type="EMBL" id="JBBEST010000001">
    <property type="protein sequence ID" value="MFM1345292.1"/>
    <property type="molecule type" value="Genomic_DNA"/>
</dbReference>
<feature type="transmembrane region" description="Helical" evidence="8">
    <location>
        <begin position="234"/>
        <end position="250"/>
    </location>
</feature>